<reference evidence="3" key="1">
    <citation type="submission" date="2023-03" db="EMBL/GenBank/DDBJ databases">
        <title>Massive genome expansion in bonnet fungi (Mycena s.s.) driven by repeated elements and novel gene families across ecological guilds.</title>
        <authorList>
            <consortium name="Lawrence Berkeley National Laboratory"/>
            <person name="Harder C.B."/>
            <person name="Miyauchi S."/>
            <person name="Viragh M."/>
            <person name="Kuo A."/>
            <person name="Thoen E."/>
            <person name="Andreopoulos B."/>
            <person name="Lu D."/>
            <person name="Skrede I."/>
            <person name="Drula E."/>
            <person name="Henrissat B."/>
            <person name="Morin E."/>
            <person name="Kohler A."/>
            <person name="Barry K."/>
            <person name="LaButti K."/>
            <person name="Morin E."/>
            <person name="Salamov A."/>
            <person name="Lipzen A."/>
            <person name="Mereny Z."/>
            <person name="Hegedus B."/>
            <person name="Baldrian P."/>
            <person name="Stursova M."/>
            <person name="Weitz H."/>
            <person name="Taylor A."/>
            <person name="Grigoriev I.V."/>
            <person name="Nagy L.G."/>
            <person name="Martin F."/>
            <person name="Kauserud H."/>
        </authorList>
    </citation>
    <scope>NUCLEOTIDE SEQUENCE</scope>
    <source>
        <strain evidence="3">CBHHK188m</strain>
    </source>
</reference>
<dbReference type="InterPro" id="IPR056362">
    <property type="entry name" value="AtuA-like_ferredoxin_dom"/>
</dbReference>
<dbReference type="PANTHER" id="PTHR47585">
    <property type="match status" value="1"/>
</dbReference>
<dbReference type="InterPro" id="IPR010839">
    <property type="entry name" value="AtuA_N"/>
</dbReference>
<dbReference type="Pfam" id="PF07287">
    <property type="entry name" value="AtuA"/>
    <property type="match status" value="1"/>
</dbReference>
<keyword evidence="4" id="KW-1185">Reference proteome</keyword>
<dbReference type="AlphaFoldDB" id="A0AAD7P016"/>
<evidence type="ECO:0008006" key="5">
    <source>
        <dbReference type="Google" id="ProtNLM"/>
    </source>
</evidence>
<dbReference type="Proteomes" id="UP001215280">
    <property type="component" value="Unassembled WGS sequence"/>
</dbReference>
<proteinExistence type="predicted"/>
<feature type="domain" description="Acyclic terpene utilisation N-terminal" evidence="1">
    <location>
        <begin position="9"/>
        <end position="454"/>
    </location>
</feature>
<dbReference type="EMBL" id="JARJLG010000003">
    <property type="protein sequence ID" value="KAJ7782552.1"/>
    <property type="molecule type" value="Genomic_DNA"/>
</dbReference>
<comment type="caution">
    <text evidence="3">The sequence shown here is derived from an EMBL/GenBank/DDBJ whole genome shotgun (WGS) entry which is preliminary data.</text>
</comment>
<dbReference type="Pfam" id="PF23544">
    <property type="entry name" value="AtuA_ferredoxin"/>
    <property type="match status" value="1"/>
</dbReference>
<sequence>MTNLPLTSGASGAASDRRLGFSQLAAGDPDDPVDVLIGDFISEGNMTSLAARKAMGAEGGAFEATFVEAITPALGDIAKHGIKVVVNAGASDTQLLHRIILDLVKAQQLSLKVAWISGDEVLPTLLERSASNPQAFTNLYTGETLASWPFKPLYAQAYLGGLGIATALQGGADIVICGRVSDASLVIGAAAWWHAWDRTHLPQLAKALVAGHLIECSTYITGGNFTGFKELEEGGRWLDLGFPITEIGADGDVVITKEKRRGGIVSVETCTAQLLYEIQGPWYFNSDVTAILDNVAFTQIGKDRVSMTGVQCAPPPPTTKVGVTAHGGFHAEMIYFLVGLDIPTKARMFEQQVRHALHATRPQLSLLEFQLLGTPAANSHTQAAATVPLRIVAQARTAAPLAPPKFARLIIDLVMCAYPGGTFHFDMRQGVPRPVYEYFVTRLPQTGVRQRVHMHDGEVVEVPPPSVTRVFPAQQPSAPRFAGRSREHFGATVRAPLGRVAHARSGDKGSDANVGFFVRGAEEYEWLRVLLSVDRMKELLAGEYNGKAIDRFELPNVRAVHFLLHDHLDRGVSCTSTVDFLGKNVAEFLRAREVDVPRRFLERRSGAKL</sequence>
<evidence type="ECO:0000313" key="3">
    <source>
        <dbReference type="EMBL" id="KAJ7782552.1"/>
    </source>
</evidence>
<dbReference type="PANTHER" id="PTHR47585:SF2">
    <property type="entry name" value="DUF1446 DOMAIN PROTEIN (AFU_ORTHOLOGUE AFUA_6G11420)"/>
    <property type="match status" value="1"/>
</dbReference>
<feature type="domain" description="AtuA-like ferredoxin-fold" evidence="2">
    <location>
        <begin position="496"/>
        <end position="594"/>
    </location>
</feature>
<evidence type="ECO:0000313" key="4">
    <source>
        <dbReference type="Proteomes" id="UP001215280"/>
    </source>
</evidence>
<evidence type="ECO:0000259" key="1">
    <source>
        <dbReference type="Pfam" id="PF07287"/>
    </source>
</evidence>
<accession>A0AAD7P016</accession>
<protein>
    <recommendedName>
        <fullName evidence="5">DUF1446-domain-containing protein</fullName>
    </recommendedName>
</protein>
<evidence type="ECO:0000259" key="2">
    <source>
        <dbReference type="Pfam" id="PF23544"/>
    </source>
</evidence>
<organism evidence="3 4">
    <name type="scientific">Mycena maculata</name>
    <dbReference type="NCBI Taxonomy" id="230809"/>
    <lineage>
        <taxon>Eukaryota</taxon>
        <taxon>Fungi</taxon>
        <taxon>Dikarya</taxon>
        <taxon>Basidiomycota</taxon>
        <taxon>Agaricomycotina</taxon>
        <taxon>Agaricomycetes</taxon>
        <taxon>Agaricomycetidae</taxon>
        <taxon>Agaricales</taxon>
        <taxon>Marasmiineae</taxon>
        <taxon>Mycenaceae</taxon>
        <taxon>Mycena</taxon>
    </lineage>
</organism>
<gene>
    <name evidence="3" type="ORF">DFH07DRAFT_864933</name>
</gene>
<name>A0AAD7P016_9AGAR</name>